<feature type="domain" description="Methyltransferase type 11" evidence="1">
    <location>
        <begin position="104"/>
        <end position="198"/>
    </location>
</feature>
<sequence>MNPIIDASTTSSSSVELTEAMNEAFKDTGELASNAKNFYDFMAKYFQRPDWTFMNYGFAIQDNDLHKTILRNGDVDDLNPALYYVQLYSAAISDTNLEGLDVIEIGCGRGGGSAWIARNFNVKSMVGIDYSENAIEFCQKCHAAIPNLRFEHGNAECLPYSNNTFDIVINVESSHCYPSMERFLSEVYRVLKPGGYFLWTDFRQAKEKTVLLEQFKTSGLEMIEKVDITENVDLGFDKGREARLSLLKEFPNELQTKLKSWIETSRYKNGETFFLRCRFKKPLTHNMHSNTDI</sequence>
<accession>A0A814B757</accession>
<dbReference type="Proteomes" id="UP000663832">
    <property type="component" value="Unassembled WGS sequence"/>
</dbReference>
<organism evidence="2 4">
    <name type="scientific">Adineta steineri</name>
    <dbReference type="NCBI Taxonomy" id="433720"/>
    <lineage>
        <taxon>Eukaryota</taxon>
        <taxon>Metazoa</taxon>
        <taxon>Spiralia</taxon>
        <taxon>Gnathifera</taxon>
        <taxon>Rotifera</taxon>
        <taxon>Eurotatoria</taxon>
        <taxon>Bdelloidea</taxon>
        <taxon>Adinetida</taxon>
        <taxon>Adinetidae</taxon>
        <taxon>Adineta</taxon>
    </lineage>
</organism>
<evidence type="ECO:0000313" key="4">
    <source>
        <dbReference type="Proteomes" id="UP000663832"/>
    </source>
</evidence>
<reference evidence="2" key="1">
    <citation type="submission" date="2021-02" db="EMBL/GenBank/DDBJ databases">
        <authorList>
            <person name="Nowell W R."/>
        </authorList>
    </citation>
    <scope>NUCLEOTIDE SEQUENCE</scope>
</reference>
<dbReference type="Pfam" id="PF08241">
    <property type="entry name" value="Methyltransf_11"/>
    <property type="match status" value="1"/>
</dbReference>
<dbReference type="AlphaFoldDB" id="A0A814B757"/>
<dbReference type="EMBL" id="CAJNOI010000130">
    <property type="protein sequence ID" value="CAF1105716.1"/>
    <property type="molecule type" value="Genomic_DNA"/>
</dbReference>
<dbReference type="EMBL" id="CAJNOM010000051">
    <property type="protein sequence ID" value="CAF0924507.1"/>
    <property type="molecule type" value="Genomic_DNA"/>
</dbReference>
<protein>
    <recommendedName>
        <fullName evidence="1">Methyltransferase type 11 domain-containing protein</fullName>
    </recommendedName>
</protein>
<proteinExistence type="predicted"/>
<name>A0A814B757_9BILA</name>
<dbReference type="InterPro" id="IPR029063">
    <property type="entry name" value="SAM-dependent_MTases_sf"/>
</dbReference>
<dbReference type="GO" id="GO:0008757">
    <property type="term" value="F:S-adenosylmethionine-dependent methyltransferase activity"/>
    <property type="evidence" value="ECO:0007669"/>
    <property type="project" value="InterPro"/>
</dbReference>
<evidence type="ECO:0000313" key="2">
    <source>
        <dbReference type="EMBL" id="CAF0924507.1"/>
    </source>
</evidence>
<dbReference type="SUPFAM" id="SSF53335">
    <property type="entry name" value="S-adenosyl-L-methionine-dependent methyltransferases"/>
    <property type="match status" value="1"/>
</dbReference>
<dbReference type="OrthoDB" id="506498at2759"/>
<dbReference type="PANTHER" id="PTHR43591">
    <property type="entry name" value="METHYLTRANSFERASE"/>
    <property type="match status" value="1"/>
</dbReference>
<comment type="caution">
    <text evidence="2">The sequence shown here is derived from an EMBL/GenBank/DDBJ whole genome shotgun (WGS) entry which is preliminary data.</text>
</comment>
<dbReference type="Gene3D" id="3.40.50.150">
    <property type="entry name" value="Vaccinia Virus protein VP39"/>
    <property type="match status" value="1"/>
</dbReference>
<evidence type="ECO:0000313" key="3">
    <source>
        <dbReference type="EMBL" id="CAF1105716.1"/>
    </source>
</evidence>
<dbReference type="InterPro" id="IPR013216">
    <property type="entry name" value="Methyltransf_11"/>
</dbReference>
<evidence type="ECO:0000259" key="1">
    <source>
        <dbReference type="Pfam" id="PF08241"/>
    </source>
</evidence>
<dbReference type="Proteomes" id="UP000663877">
    <property type="component" value="Unassembled WGS sequence"/>
</dbReference>
<keyword evidence="4" id="KW-1185">Reference proteome</keyword>
<dbReference type="CDD" id="cd02440">
    <property type="entry name" value="AdoMet_MTases"/>
    <property type="match status" value="1"/>
</dbReference>
<gene>
    <name evidence="3" type="ORF">BJG266_LOCUS21609</name>
    <name evidence="2" type="ORF">QVE165_LOCUS10735</name>
</gene>